<dbReference type="Gene3D" id="3.40.50.2300">
    <property type="match status" value="2"/>
</dbReference>
<dbReference type="SUPFAM" id="SSF47413">
    <property type="entry name" value="lambda repressor-like DNA-binding domains"/>
    <property type="match status" value="1"/>
</dbReference>
<dbReference type="eggNOG" id="COG1609">
    <property type="taxonomic scope" value="Bacteria"/>
</dbReference>
<feature type="domain" description="HTH lacI-type" evidence="4">
    <location>
        <begin position="1"/>
        <end position="55"/>
    </location>
</feature>
<evidence type="ECO:0000313" key="5">
    <source>
        <dbReference type="EMBL" id="ADL50929.1"/>
    </source>
</evidence>
<protein>
    <submittedName>
        <fullName evidence="5">Transcriptional regulator, LacI family</fullName>
    </submittedName>
</protein>
<dbReference type="GO" id="GO:0003700">
    <property type="term" value="F:DNA-binding transcription factor activity"/>
    <property type="evidence" value="ECO:0007669"/>
    <property type="project" value="TreeGrafter"/>
</dbReference>
<dbReference type="CDD" id="cd01392">
    <property type="entry name" value="HTH_LacI"/>
    <property type="match status" value="1"/>
</dbReference>
<gene>
    <name evidence="5" type="ordered locus">Clocel_1173</name>
</gene>
<dbReference type="InterPro" id="IPR000843">
    <property type="entry name" value="HTH_LacI"/>
</dbReference>
<dbReference type="KEGG" id="ccb:Clocel_1173"/>
<dbReference type="OrthoDB" id="9775106at2"/>
<dbReference type="PANTHER" id="PTHR30146">
    <property type="entry name" value="LACI-RELATED TRANSCRIPTIONAL REPRESSOR"/>
    <property type="match status" value="1"/>
</dbReference>
<name>D9SUM4_CLOC7</name>
<dbReference type="InterPro" id="IPR046335">
    <property type="entry name" value="LacI/GalR-like_sensor"/>
</dbReference>
<dbReference type="CDD" id="cd06267">
    <property type="entry name" value="PBP1_LacI_sugar_binding-like"/>
    <property type="match status" value="1"/>
</dbReference>
<dbReference type="PROSITE" id="PS50932">
    <property type="entry name" value="HTH_LACI_2"/>
    <property type="match status" value="1"/>
</dbReference>
<dbReference type="EMBL" id="CP002160">
    <property type="protein sequence ID" value="ADL50929.1"/>
    <property type="molecule type" value="Genomic_DNA"/>
</dbReference>
<dbReference type="Proteomes" id="UP000002730">
    <property type="component" value="Chromosome"/>
</dbReference>
<dbReference type="InterPro" id="IPR010982">
    <property type="entry name" value="Lambda_DNA-bd_dom_sf"/>
</dbReference>
<evidence type="ECO:0000313" key="6">
    <source>
        <dbReference type="Proteomes" id="UP000002730"/>
    </source>
</evidence>
<organism evidence="5 6">
    <name type="scientific">Clostridium cellulovorans (strain ATCC 35296 / DSM 3052 / OCM 3 / 743B)</name>
    <dbReference type="NCBI Taxonomy" id="573061"/>
    <lineage>
        <taxon>Bacteria</taxon>
        <taxon>Bacillati</taxon>
        <taxon>Bacillota</taxon>
        <taxon>Clostridia</taxon>
        <taxon>Eubacteriales</taxon>
        <taxon>Clostridiaceae</taxon>
        <taxon>Clostridium</taxon>
    </lineage>
</organism>
<dbReference type="SMART" id="SM00354">
    <property type="entry name" value="HTH_LACI"/>
    <property type="match status" value="1"/>
</dbReference>
<evidence type="ECO:0000256" key="2">
    <source>
        <dbReference type="ARBA" id="ARBA00023125"/>
    </source>
</evidence>
<keyword evidence="1" id="KW-0805">Transcription regulation</keyword>
<accession>D9SUM4</accession>
<evidence type="ECO:0000259" key="4">
    <source>
        <dbReference type="PROSITE" id="PS50932"/>
    </source>
</evidence>
<keyword evidence="6" id="KW-1185">Reference proteome</keyword>
<dbReference type="RefSeq" id="WP_010076217.1">
    <property type="nucleotide sequence ID" value="NC_014393.1"/>
</dbReference>
<keyword evidence="3" id="KW-0804">Transcription</keyword>
<sequence>MNSNDIAKLAGVSRSTVSRVINNYPNVPDETRQKVLKVIEEYNYVPHASARMLAGAQNRIIGLFIIDMRPEIDDKGKRITACQYFLEFTSSVVETASILGYKVLVFLVNKPSLYKEVKETFYDNTIAAGIFIGQNNDDPIIREIISAGYKVALVDQSVKSDESIYNKCIIVNADNYSGAYRATKYLIDLNHKSIAHITGEKEKISSVERVKGYKQALIDANIPIVNSLIVKSDFTEQGGYIAAKKLLAKTQPSAIFVSNDNMAIGALKAIDEIGLKVPEDISIVGFDDIEVAKYLTVPLTTIKITFAEMAAVAVKAIVNLTENNINFSANYIVPVELIKRKSCIELKGSI</sequence>
<dbReference type="GO" id="GO:0000976">
    <property type="term" value="F:transcription cis-regulatory region binding"/>
    <property type="evidence" value="ECO:0007669"/>
    <property type="project" value="TreeGrafter"/>
</dbReference>
<dbReference type="STRING" id="573061.Clocel_1173"/>
<dbReference type="SUPFAM" id="SSF53822">
    <property type="entry name" value="Periplasmic binding protein-like I"/>
    <property type="match status" value="1"/>
</dbReference>
<dbReference type="Gene3D" id="1.10.260.40">
    <property type="entry name" value="lambda repressor-like DNA-binding domains"/>
    <property type="match status" value="1"/>
</dbReference>
<keyword evidence="2" id="KW-0238">DNA-binding</keyword>
<dbReference type="PANTHER" id="PTHR30146:SF109">
    <property type="entry name" value="HTH-TYPE TRANSCRIPTIONAL REGULATOR GALS"/>
    <property type="match status" value="1"/>
</dbReference>
<dbReference type="HOGENOM" id="CLU_037628_6_2_9"/>
<evidence type="ECO:0000256" key="1">
    <source>
        <dbReference type="ARBA" id="ARBA00023015"/>
    </source>
</evidence>
<proteinExistence type="predicted"/>
<reference evidence="5 6" key="1">
    <citation type="submission" date="2010-08" db="EMBL/GenBank/DDBJ databases">
        <title>Complete sequence of Clostridium cellulovorans 743B.</title>
        <authorList>
            <consortium name="US DOE Joint Genome Institute"/>
            <person name="Lucas S."/>
            <person name="Copeland A."/>
            <person name="Lapidus A."/>
            <person name="Cheng J.-F."/>
            <person name="Bruce D."/>
            <person name="Goodwin L."/>
            <person name="Pitluck S."/>
            <person name="Chertkov O."/>
            <person name="Detter J.C."/>
            <person name="Han C."/>
            <person name="Tapia R."/>
            <person name="Land M."/>
            <person name="Hauser L."/>
            <person name="Chang Y.-J."/>
            <person name="Jeffries C."/>
            <person name="Kyrpides N."/>
            <person name="Ivanova N."/>
            <person name="Mikhailova N."/>
            <person name="Hemme C.L."/>
            <person name="Woyke T."/>
        </authorList>
    </citation>
    <scope>NUCLEOTIDE SEQUENCE [LARGE SCALE GENOMIC DNA]</scope>
    <source>
        <strain evidence="6">ATCC 35296 / DSM 3052 / OCM 3 / 743B</strain>
    </source>
</reference>
<dbReference type="Pfam" id="PF13377">
    <property type="entry name" value="Peripla_BP_3"/>
    <property type="match status" value="1"/>
</dbReference>
<dbReference type="InterPro" id="IPR028082">
    <property type="entry name" value="Peripla_BP_I"/>
</dbReference>
<dbReference type="Pfam" id="PF00356">
    <property type="entry name" value="LacI"/>
    <property type="match status" value="1"/>
</dbReference>
<dbReference type="AlphaFoldDB" id="D9SUM4"/>
<evidence type="ECO:0000256" key="3">
    <source>
        <dbReference type="ARBA" id="ARBA00023163"/>
    </source>
</evidence>